<protein>
    <recommendedName>
        <fullName evidence="7">Rhodopsin domain-containing protein</fullName>
    </recommendedName>
</protein>
<dbReference type="Pfam" id="PF20684">
    <property type="entry name" value="Fung_rhodopsin"/>
    <property type="match status" value="1"/>
</dbReference>
<sequence length="230" mass="25683">MSDSTSENLPVINRASTILGASLTFLIIAWFAIFLRLLVRFKTPGSLGWDDLFVMLAGLAATAGSVFVCLQPGTGMGHHIYTLNQDKLYDYFHYVYAANVTYCLSTVFIKISILIQYLRIFNQSYHYVARRTCIILLVVISCWGIAFFLISLLGCIPIAKNWDLSITSGHCVMFGSKDPTMLFGAFVSHAASNMFFDILVWILPIPFFKTLKLREKQKKGVVALITLGAV</sequence>
<reference evidence="8 9" key="1">
    <citation type="journal article" date="2016" name="Nat. Commun.">
        <title>Ectomycorrhizal ecology is imprinted in the genome of the dominant symbiotic fungus Cenococcum geophilum.</title>
        <authorList>
            <consortium name="DOE Joint Genome Institute"/>
            <person name="Peter M."/>
            <person name="Kohler A."/>
            <person name="Ohm R.A."/>
            <person name="Kuo A."/>
            <person name="Krutzmann J."/>
            <person name="Morin E."/>
            <person name="Arend M."/>
            <person name="Barry K.W."/>
            <person name="Binder M."/>
            <person name="Choi C."/>
            <person name="Clum A."/>
            <person name="Copeland A."/>
            <person name="Grisel N."/>
            <person name="Haridas S."/>
            <person name="Kipfer T."/>
            <person name="LaButti K."/>
            <person name="Lindquist E."/>
            <person name="Lipzen A."/>
            <person name="Maire R."/>
            <person name="Meier B."/>
            <person name="Mihaltcheva S."/>
            <person name="Molinier V."/>
            <person name="Murat C."/>
            <person name="Poggeler S."/>
            <person name="Quandt C.A."/>
            <person name="Sperisen C."/>
            <person name="Tritt A."/>
            <person name="Tisserant E."/>
            <person name="Crous P.W."/>
            <person name="Henrissat B."/>
            <person name="Nehls U."/>
            <person name="Egli S."/>
            <person name="Spatafora J.W."/>
            <person name="Grigoriev I.V."/>
            <person name="Martin F.M."/>
        </authorList>
    </citation>
    <scope>NUCLEOTIDE SEQUENCE [LARGE SCALE GENOMIC DNA]</scope>
    <source>
        <strain evidence="8 9">CBS 207.34</strain>
    </source>
</reference>
<comment type="subcellular location">
    <subcellularLocation>
        <location evidence="1">Membrane</location>
        <topology evidence="1">Multi-pass membrane protein</topology>
    </subcellularLocation>
</comment>
<comment type="similarity">
    <text evidence="5">Belongs to the SAT4 family.</text>
</comment>
<dbReference type="PANTHER" id="PTHR33048:SF47">
    <property type="entry name" value="INTEGRAL MEMBRANE PROTEIN-RELATED"/>
    <property type="match status" value="1"/>
</dbReference>
<evidence type="ECO:0000256" key="5">
    <source>
        <dbReference type="ARBA" id="ARBA00038359"/>
    </source>
</evidence>
<keyword evidence="9" id="KW-1185">Reference proteome</keyword>
<keyword evidence="3 6" id="KW-1133">Transmembrane helix</keyword>
<evidence type="ECO:0000256" key="1">
    <source>
        <dbReference type="ARBA" id="ARBA00004141"/>
    </source>
</evidence>
<evidence type="ECO:0000313" key="9">
    <source>
        <dbReference type="Proteomes" id="UP000250140"/>
    </source>
</evidence>
<dbReference type="PANTHER" id="PTHR33048">
    <property type="entry name" value="PTH11-LIKE INTEGRAL MEMBRANE PROTEIN (AFU_ORTHOLOGUE AFUA_5G11245)"/>
    <property type="match status" value="1"/>
</dbReference>
<keyword evidence="2 6" id="KW-0812">Transmembrane</keyword>
<keyword evidence="4 6" id="KW-0472">Membrane</keyword>
<evidence type="ECO:0000256" key="2">
    <source>
        <dbReference type="ARBA" id="ARBA00022692"/>
    </source>
</evidence>
<dbReference type="GO" id="GO:0016020">
    <property type="term" value="C:membrane"/>
    <property type="evidence" value="ECO:0007669"/>
    <property type="project" value="UniProtKB-SubCell"/>
</dbReference>
<evidence type="ECO:0000256" key="3">
    <source>
        <dbReference type="ARBA" id="ARBA00022989"/>
    </source>
</evidence>
<evidence type="ECO:0000256" key="6">
    <source>
        <dbReference type="SAM" id="Phobius"/>
    </source>
</evidence>
<feature type="transmembrane region" description="Helical" evidence="6">
    <location>
        <begin position="93"/>
        <end position="113"/>
    </location>
</feature>
<dbReference type="InterPro" id="IPR052337">
    <property type="entry name" value="SAT4-like"/>
</dbReference>
<feature type="domain" description="Rhodopsin" evidence="7">
    <location>
        <begin position="35"/>
        <end position="229"/>
    </location>
</feature>
<organism evidence="8 9">
    <name type="scientific">Glonium stellatum</name>
    <dbReference type="NCBI Taxonomy" id="574774"/>
    <lineage>
        <taxon>Eukaryota</taxon>
        <taxon>Fungi</taxon>
        <taxon>Dikarya</taxon>
        <taxon>Ascomycota</taxon>
        <taxon>Pezizomycotina</taxon>
        <taxon>Dothideomycetes</taxon>
        <taxon>Pleosporomycetidae</taxon>
        <taxon>Gloniales</taxon>
        <taxon>Gloniaceae</taxon>
        <taxon>Glonium</taxon>
    </lineage>
</organism>
<dbReference type="EMBL" id="KV749792">
    <property type="protein sequence ID" value="OCL07747.1"/>
    <property type="molecule type" value="Genomic_DNA"/>
</dbReference>
<dbReference type="OrthoDB" id="61113at2759"/>
<name>A0A8E2EZF7_9PEZI</name>
<dbReference type="Proteomes" id="UP000250140">
    <property type="component" value="Unassembled WGS sequence"/>
</dbReference>
<feature type="transmembrane region" description="Helical" evidence="6">
    <location>
        <begin position="182"/>
        <end position="208"/>
    </location>
</feature>
<dbReference type="AlphaFoldDB" id="A0A8E2EZF7"/>
<evidence type="ECO:0000259" key="7">
    <source>
        <dbReference type="Pfam" id="PF20684"/>
    </source>
</evidence>
<feature type="transmembrane region" description="Helical" evidence="6">
    <location>
        <begin position="51"/>
        <end position="73"/>
    </location>
</feature>
<dbReference type="InterPro" id="IPR049326">
    <property type="entry name" value="Rhodopsin_dom_fungi"/>
</dbReference>
<evidence type="ECO:0000313" key="8">
    <source>
        <dbReference type="EMBL" id="OCL07747.1"/>
    </source>
</evidence>
<feature type="transmembrane region" description="Helical" evidence="6">
    <location>
        <begin position="134"/>
        <end position="159"/>
    </location>
</feature>
<feature type="transmembrane region" description="Helical" evidence="6">
    <location>
        <begin position="18"/>
        <end position="39"/>
    </location>
</feature>
<proteinExistence type="inferred from homology"/>
<evidence type="ECO:0000256" key="4">
    <source>
        <dbReference type="ARBA" id="ARBA00023136"/>
    </source>
</evidence>
<accession>A0A8E2EZF7</accession>
<gene>
    <name evidence="8" type="ORF">AOQ84DRAFT_389317</name>
</gene>